<feature type="transmembrane region" description="Helical" evidence="6">
    <location>
        <begin position="51"/>
        <end position="69"/>
    </location>
</feature>
<organism evidence="7 8">
    <name type="scientific">Owenia fusiformis</name>
    <name type="common">Polychaete worm</name>
    <dbReference type="NCBI Taxonomy" id="6347"/>
    <lineage>
        <taxon>Eukaryota</taxon>
        <taxon>Metazoa</taxon>
        <taxon>Spiralia</taxon>
        <taxon>Lophotrochozoa</taxon>
        <taxon>Annelida</taxon>
        <taxon>Polychaeta</taxon>
        <taxon>Sedentaria</taxon>
        <taxon>Canalipalpata</taxon>
        <taxon>Sabellida</taxon>
        <taxon>Oweniida</taxon>
        <taxon>Oweniidae</taxon>
        <taxon>Owenia</taxon>
    </lineage>
</organism>
<protein>
    <submittedName>
        <fullName evidence="7">Uncharacterized protein</fullName>
    </submittedName>
</protein>
<dbReference type="PANTHER" id="PTHR21576">
    <property type="entry name" value="UNCHARACTERIZED NODULIN-LIKE PROTEIN"/>
    <property type="match status" value="1"/>
</dbReference>
<dbReference type="SUPFAM" id="SSF103473">
    <property type="entry name" value="MFS general substrate transporter"/>
    <property type="match status" value="1"/>
</dbReference>
<dbReference type="OrthoDB" id="6089360at2759"/>
<dbReference type="Pfam" id="PF07690">
    <property type="entry name" value="MFS_1"/>
    <property type="match status" value="1"/>
</dbReference>
<dbReference type="GO" id="GO:0016020">
    <property type="term" value="C:membrane"/>
    <property type="evidence" value="ECO:0007669"/>
    <property type="project" value="UniProtKB-SubCell"/>
</dbReference>
<feature type="transmembrane region" description="Helical" evidence="6">
    <location>
        <begin position="373"/>
        <end position="396"/>
    </location>
</feature>
<keyword evidence="3 6" id="KW-1133">Transmembrane helix</keyword>
<feature type="transmembrane region" description="Helical" evidence="6">
    <location>
        <begin position="106"/>
        <end position="131"/>
    </location>
</feature>
<feature type="transmembrane region" description="Helical" evidence="6">
    <location>
        <begin position="182"/>
        <end position="201"/>
    </location>
</feature>
<comment type="caution">
    <text evidence="7">The sequence shown here is derived from an EMBL/GenBank/DDBJ whole genome shotgun (WGS) entry which is preliminary data.</text>
</comment>
<name>A0A8J1U344_OWEFU</name>
<keyword evidence="4 6" id="KW-0472">Membrane</keyword>
<feature type="transmembrane region" description="Helical" evidence="6">
    <location>
        <begin position="276"/>
        <end position="302"/>
    </location>
</feature>
<feature type="transmembrane region" description="Helical" evidence="6">
    <location>
        <begin position="348"/>
        <end position="367"/>
    </location>
</feature>
<evidence type="ECO:0000256" key="6">
    <source>
        <dbReference type="SAM" id="Phobius"/>
    </source>
</evidence>
<feature type="transmembrane region" description="Helical" evidence="6">
    <location>
        <begin position="76"/>
        <end position="94"/>
    </location>
</feature>
<evidence type="ECO:0000256" key="1">
    <source>
        <dbReference type="ARBA" id="ARBA00004141"/>
    </source>
</evidence>
<feature type="transmembrane region" description="Helical" evidence="6">
    <location>
        <begin position="449"/>
        <end position="469"/>
    </location>
</feature>
<keyword evidence="8" id="KW-1185">Reference proteome</keyword>
<proteinExistence type="predicted"/>
<accession>A0A8J1U344</accession>
<dbReference type="Proteomes" id="UP000749559">
    <property type="component" value="Unassembled WGS sequence"/>
</dbReference>
<dbReference type="GO" id="GO:0022857">
    <property type="term" value="F:transmembrane transporter activity"/>
    <property type="evidence" value="ECO:0007669"/>
    <property type="project" value="InterPro"/>
</dbReference>
<evidence type="ECO:0000256" key="5">
    <source>
        <dbReference type="SAM" id="MobiDB-lite"/>
    </source>
</evidence>
<feature type="compositionally biased region" description="Basic and acidic residues" evidence="5">
    <location>
        <begin position="231"/>
        <end position="247"/>
    </location>
</feature>
<dbReference type="AlphaFoldDB" id="A0A8J1U344"/>
<keyword evidence="2 6" id="KW-0812">Transmembrane</keyword>
<comment type="subcellular location">
    <subcellularLocation>
        <location evidence="1">Membrane</location>
        <topology evidence="1">Multi-pass membrane protein</topology>
    </subcellularLocation>
</comment>
<dbReference type="EMBL" id="CAIIXF020000008">
    <property type="protein sequence ID" value="CAH1790809.1"/>
    <property type="molecule type" value="Genomic_DNA"/>
</dbReference>
<evidence type="ECO:0000256" key="3">
    <source>
        <dbReference type="ARBA" id="ARBA00022989"/>
    </source>
</evidence>
<evidence type="ECO:0000256" key="2">
    <source>
        <dbReference type="ARBA" id="ARBA00022692"/>
    </source>
</evidence>
<evidence type="ECO:0000256" key="4">
    <source>
        <dbReference type="ARBA" id="ARBA00023136"/>
    </source>
</evidence>
<feature type="transmembrane region" description="Helical" evidence="6">
    <location>
        <begin position="143"/>
        <end position="162"/>
    </location>
</feature>
<evidence type="ECO:0000313" key="7">
    <source>
        <dbReference type="EMBL" id="CAH1790809.1"/>
    </source>
</evidence>
<gene>
    <name evidence="7" type="ORF">OFUS_LOCUS15977</name>
</gene>
<dbReference type="Gene3D" id="1.20.1250.20">
    <property type="entry name" value="MFS general substrate transporter like domains"/>
    <property type="match status" value="1"/>
</dbReference>
<reference evidence="7" key="1">
    <citation type="submission" date="2022-03" db="EMBL/GenBank/DDBJ databases">
        <authorList>
            <person name="Martin C."/>
        </authorList>
    </citation>
    <scope>NUCLEOTIDE SEQUENCE</scope>
</reference>
<feature type="transmembrane region" description="Helical" evidence="6">
    <location>
        <begin position="12"/>
        <end position="31"/>
    </location>
</feature>
<feature type="transmembrane region" description="Helical" evidence="6">
    <location>
        <begin position="314"/>
        <end position="336"/>
    </location>
</feature>
<evidence type="ECO:0000313" key="8">
    <source>
        <dbReference type="Proteomes" id="UP000749559"/>
    </source>
</evidence>
<feature type="transmembrane region" description="Helical" evidence="6">
    <location>
        <begin position="408"/>
        <end position="429"/>
    </location>
</feature>
<sequence>MNFKSQQLQKYVSLSIGILGSLIAGIVYGFNIYAISLKRTFNFTQSELDNIASAGDLGIPMSFPAGVIVDRFGPRIACTVSLILTTMGFLLMLMATEFRLFFSSKSWLLCAFYFLASFGLRFLVIAPKVVCCKLFDRKHVGKVLGLVGAFRGISPAIFSAIYRGLFVQGHIEDAENQKLGEFMIMLAVLSACINLYGVVMLKVAPEETSESDETELSPVRRSDIDANGATTDEKSNGPREKENKQKMSDTTALIADKIARSPQPEMNCLQMIKTSGFYYIFIICIIFAGTCGTLINNITIVVKSARIDPYSLPFPVVISICMSLGQLLGGTVSDFIIQKWPDVLRGSFLLFPGIIFIISQITLIFYNQSLICLIFSSVILSLLFGSVFPLTNVIVLRYYGMEHFGQNIGLIAASYGIGMVLFQTLFASNYDTYTSSGSKDCYGEMCTKWYFVLMTIICSCAVFLIFCLMKIERDQQQESLKS</sequence>
<dbReference type="PANTHER" id="PTHR21576:SF158">
    <property type="entry name" value="RIBOSOMAL RNA-PROCESSING PROTEIN 12-LIKE CONSERVED DOMAIN-CONTAINING PROTEIN"/>
    <property type="match status" value="1"/>
</dbReference>
<feature type="region of interest" description="Disordered" evidence="5">
    <location>
        <begin position="209"/>
        <end position="248"/>
    </location>
</feature>
<dbReference type="InterPro" id="IPR011701">
    <property type="entry name" value="MFS"/>
</dbReference>
<dbReference type="InterPro" id="IPR036259">
    <property type="entry name" value="MFS_trans_sf"/>
</dbReference>